<feature type="transmembrane region" description="Helical" evidence="1">
    <location>
        <begin position="35"/>
        <end position="59"/>
    </location>
</feature>
<dbReference type="AlphaFoldDB" id="A0A220U820"/>
<keyword evidence="3" id="KW-1185">Reference proteome</keyword>
<keyword evidence="1" id="KW-0812">Transmembrane</keyword>
<feature type="transmembrane region" description="Helical" evidence="1">
    <location>
        <begin position="71"/>
        <end position="95"/>
    </location>
</feature>
<gene>
    <name evidence="2" type="ORF">CFK37_17875</name>
</gene>
<evidence type="ECO:0000313" key="3">
    <source>
        <dbReference type="Proteomes" id="UP000198312"/>
    </source>
</evidence>
<dbReference type="EMBL" id="CP022315">
    <property type="protein sequence ID" value="ASK63893.1"/>
    <property type="molecule type" value="Genomic_DNA"/>
</dbReference>
<sequence length="96" mass="10744">MHKTYSKWSVILSITCALTIFVSYAIAPRQPEGVMVVLIQVLFFTSIVTGLLSLIFSFIGFKKKEKGFLKMVSPIIIILILITFIISFIALAISFL</sequence>
<name>A0A220U820_9BACI</name>
<protein>
    <submittedName>
        <fullName evidence="2">Uncharacterized protein</fullName>
    </submittedName>
</protein>
<keyword evidence="1" id="KW-1133">Transmembrane helix</keyword>
<accession>A0A220U820</accession>
<organism evidence="2 3">
    <name type="scientific">Virgibacillus phasianinus</name>
    <dbReference type="NCBI Taxonomy" id="2017483"/>
    <lineage>
        <taxon>Bacteria</taxon>
        <taxon>Bacillati</taxon>
        <taxon>Bacillota</taxon>
        <taxon>Bacilli</taxon>
        <taxon>Bacillales</taxon>
        <taxon>Bacillaceae</taxon>
        <taxon>Virgibacillus</taxon>
    </lineage>
</organism>
<dbReference type="Proteomes" id="UP000198312">
    <property type="component" value="Chromosome"/>
</dbReference>
<dbReference type="KEGG" id="vil:CFK37_17875"/>
<proteinExistence type="predicted"/>
<evidence type="ECO:0000256" key="1">
    <source>
        <dbReference type="SAM" id="Phobius"/>
    </source>
</evidence>
<dbReference type="OrthoDB" id="2974139at2"/>
<reference evidence="2 3" key="1">
    <citation type="submission" date="2017-07" db="EMBL/GenBank/DDBJ databases">
        <title>Virgibacillus sp. LM2416.</title>
        <authorList>
            <person name="Tak E.J."/>
            <person name="Bae J.-W."/>
        </authorList>
    </citation>
    <scope>NUCLEOTIDE SEQUENCE [LARGE SCALE GENOMIC DNA]</scope>
    <source>
        <strain evidence="2 3">LM2416</strain>
    </source>
</reference>
<evidence type="ECO:0000313" key="2">
    <source>
        <dbReference type="EMBL" id="ASK63893.1"/>
    </source>
</evidence>
<keyword evidence="1" id="KW-0472">Membrane</keyword>
<dbReference type="RefSeq" id="WP_089063152.1">
    <property type="nucleotide sequence ID" value="NZ_CP022315.1"/>
</dbReference>